<keyword evidence="2" id="KW-1185">Reference proteome</keyword>
<sequence length="86" mass="9763">MQRNQGRTGRRRRCVSMCVCATDTRRDGWSLDMYQKFSHHVCAAVLAMQIVTCQPNDSTSHPPHAMRKSLHCRPTSPFGLALSVYI</sequence>
<accession>A0A1W0W0W2</accession>
<dbReference type="EMBL" id="CM000762">
    <property type="protein sequence ID" value="OQU87985.1"/>
    <property type="molecule type" value="Genomic_DNA"/>
</dbReference>
<dbReference type="Proteomes" id="UP000000768">
    <property type="component" value="Chromosome 3"/>
</dbReference>
<organism evidence="1 2">
    <name type="scientific">Sorghum bicolor</name>
    <name type="common">Sorghum</name>
    <name type="synonym">Sorghum vulgare</name>
    <dbReference type="NCBI Taxonomy" id="4558"/>
    <lineage>
        <taxon>Eukaryota</taxon>
        <taxon>Viridiplantae</taxon>
        <taxon>Streptophyta</taxon>
        <taxon>Embryophyta</taxon>
        <taxon>Tracheophyta</taxon>
        <taxon>Spermatophyta</taxon>
        <taxon>Magnoliopsida</taxon>
        <taxon>Liliopsida</taxon>
        <taxon>Poales</taxon>
        <taxon>Poaceae</taxon>
        <taxon>PACMAD clade</taxon>
        <taxon>Panicoideae</taxon>
        <taxon>Andropogonodae</taxon>
        <taxon>Andropogoneae</taxon>
        <taxon>Sorghinae</taxon>
        <taxon>Sorghum</taxon>
    </lineage>
</organism>
<dbReference type="Gramene" id="OQU87985">
    <property type="protein sequence ID" value="OQU87985"/>
    <property type="gene ID" value="SORBI_3003G377650"/>
</dbReference>
<protein>
    <submittedName>
        <fullName evidence="1">Uncharacterized protein</fullName>
    </submittedName>
</protein>
<reference evidence="1 2" key="1">
    <citation type="journal article" date="2009" name="Nature">
        <title>The Sorghum bicolor genome and the diversification of grasses.</title>
        <authorList>
            <person name="Paterson A.H."/>
            <person name="Bowers J.E."/>
            <person name="Bruggmann R."/>
            <person name="Dubchak I."/>
            <person name="Grimwood J."/>
            <person name="Gundlach H."/>
            <person name="Haberer G."/>
            <person name="Hellsten U."/>
            <person name="Mitros T."/>
            <person name="Poliakov A."/>
            <person name="Schmutz J."/>
            <person name="Spannagl M."/>
            <person name="Tang H."/>
            <person name="Wang X."/>
            <person name="Wicker T."/>
            <person name="Bharti A.K."/>
            <person name="Chapman J."/>
            <person name="Feltus F.A."/>
            <person name="Gowik U."/>
            <person name="Grigoriev I.V."/>
            <person name="Lyons E."/>
            <person name="Maher C.A."/>
            <person name="Martis M."/>
            <person name="Narechania A."/>
            <person name="Otillar R.P."/>
            <person name="Penning B.W."/>
            <person name="Salamov A.A."/>
            <person name="Wang Y."/>
            <person name="Zhang L."/>
            <person name="Carpita N.C."/>
            <person name="Freeling M."/>
            <person name="Gingle A.R."/>
            <person name="Hash C.T."/>
            <person name="Keller B."/>
            <person name="Klein P."/>
            <person name="Kresovich S."/>
            <person name="McCann M.C."/>
            <person name="Ming R."/>
            <person name="Peterson D.G."/>
            <person name="Mehboob-ur-Rahman"/>
            <person name="Ware D."/>
            <person name="Westhoff P."/>
            <person name="Mayer K.F."/>
            <person name="Messing J."/>
            <person name="Rokhsar D.S."/>
        </authorList>
    </citation>
    <scope>NUCLEOTIDE SEQUENCE [LARGE SCALE GENOMIC DNA]</scope>
    <source>
        <strain evidence="2">cv. BTx623</strain>
    </source>
</reference>
<gene>
    <name evidence="1" type="ORF">SORBI_3003G377650</name>
</gene>
<reference evidence="2" key="2">
    <citation type="journal article" date="2018" name="Plant J.">
        <title>The Sorghum bicolor reference genome: improved assembly, gene annotations, a transcriptome atlas, and signatures of genome organization.</title>
        <authorList>
            <person name="McCormick R.F."/>
            <person name="Truong S.K."/>
            <person name="Sreedasyam A."/>
            <person name="Jenkins J."/>
            <person name="Shu S."/>
            <person name="Sims D."/>
            <person name="Kennedy M."/>
            <person name="Amirebrahimi M."/>
            <person name="Weers B.D."/>
            <person name="McKinley B."/>
            <person name="Mattison A."/>
            <person name="Morishige D.T."/>
            <person name="Grimwood J."/>
            <person name="Schmutz J."/>
            <person name="Mullet J.E."/>
        </authorList>
    </citation>
    <scope>NUCLEOTIDE SEQUENCE [LARGE SCALE GENOMIC DNA]</scope>
    <source>
        <strain evidence="2">cv. BTx623</strain>
    </source>
</reference>
<name>A0A1W0W0W2_SORBI</name>
<evidence type="ECO:0000313" key="2">
    <source>
        <dbReference type="Proteomes" id="UP000000768"/>
    </source>
</evidence>
<dbReference type="AlphaFoldDB" id="A0A1W0W0W2"/>
<dbReference type="InParanoid" id="A0A1W0W0W2"/>
<proteinExistence type="predicted"/>
<evidence type="ECO:0000313" key="1">
    <source>
        <dbReference type="EMBL" id="OQU87985.1"/>
    </source>
</evidence>